<evidence type="ECO:0000259" key="1">
    <source>
        <dbReference type="Pfam" id="PF24494"/>
    </source>
</evidence>
<sequence>MNALTEQLWCADLTERTCVPFEPSAVAQETSPTLSPIPRYLFRVYTPRSDGYTDDEWAKSRDAAKEEEAAETDLFKRPDHELTAKQIYEHLAWKRSERRDNLVSWTSSLLFALQYTFYRNMSPDDKSAFGDIRLCITDTKRFRPSTFVCDMDLITAYSRHNPKLATFRELREGRVYYFGEYLSQGALRTAGKCRSVSVQDLIDRGLISLRPEYQETLRETAPGWAKPVVRARQTFAETQERSVAAECVETAIRIAHVFGPPWRLPVAIYFTALLPGRLD</sequence>
<proteinExistence type="predicted"/>
<comment type="caution">
    <text evidence="2">The sequence shown here is derived from an EMBL/GenBank/DDBJ whole genome shotgun (WGS) entry which is preliminary data.</text>
</comment>
<dbReference type="EMBL" id="JASUXU010000247">
    <property type="protein sequence ID" value="KAK0301873.1"/>
    <property type="molecule type" value="Genomic_DNA"/>
</dbReference>
<evidence type="ECO:0000313" key="3">
    <source>
        <dbReference type="Proteomes" id="UP001168146"/>
    </source>
</evidence>
<organism evidence="2 3">
    <name type="scientific">Friedmanniomyces endolithicus</name>
    <dbReference type="NCBI Taxonomy" id="329885"/>
    <lineage>
        <taxon>Eukaryota</taxon>
        <taxon>Fungi</taxon>
        <taxon>Dikarya</taxon>
        <taxon>Ascomycota</taxon>
        <taxon>Pezizomycotina</taxon>
        <taxon>Dothideomycetes</taxon>
        <taxon>Dothideomycetidae</taxon>
        <taxon>Mycosphaerellales</taxon>
        <taxon>Teratosphaeriaceae</taxon>
        <taxon>Friedmanniomyces</taxon>
    </lineage>
</organism>
<protein>
    <recommendedName>
        <fullName evidence="1">DUF7587 domain-containing protein</fullName>
    </recommendedName>
</protein>
<dbReference type="InterPro" id="IPR056009">
    <property type="entry name" value="DUF7587"/>
</dbReference>
<dbReference type="Proteomes" id="UP001168146">
    <property type="component" value="Unassembled WGS sequence"/>
</dbReference>
<name>A0AAN6F2X9_9PEZI</name>
<evidence type="ECO:0000313" key="2">
    <source>
        <dbReference type="EMBL" id="KAK0301873.1"/>
    </source>
</evidence>
<dbReference type="AlphaFoldDB" id="A0AAN6F2X9"/>
<feature type="domain" description="DUF7587" evidence="1">
    <location>
        <begin position="37"/>
        <end position="157"/>
    </location>
</feature>
<dbReference type="Pfam" id="PF24494">
    <property type="entry name" value="DUF7587"/>
    <property type="match status" value="1"/>
</dbReference>
<gene>
    <name evidence="2" type="ORF">LTR82_018086</name>
</gene>
<feature type="non-terminal residue" evidence="2">
    <location>
        <position position="279"/>
    </location>
</feature>
<accession>A0AAN6F2X9</accession>
<reference evidence="2" key="1">
    <citation type="submission" date="2021-12" db="EMBL/GenBank/DDBJ databases">
        <title>Black yeast isolated from Biological Soil Crust.</title>
        <authorList>
            <person name="Kurbessoian T."/>
        </authorList>
    </citation>
    <scope>NUCLEOTIDE SEQUENCE</scope>
    <source>
        <strain evidence="2">CCFEE 5208</strain>
    </source>
</reference>